<reference evidence="2 3" key="1">
    <citation type="submission" date="2016-06" db="EMBL/GenBank/DDBJ databases">
        <title>Simultaneous identification of Haemophilus influenzae and Haemophilus haemolyticus using TaqMan real-time PCR.</title>
        <authorList>
            <person name="Price E.P."/>
            <person name="Sarovich D.S."/>
            <person name="Harris T."/>
            <person name="Spargo J.C."/>
            <person name="Nosworthy E."/>
            <person name="Beissbarth J."/>
            <person name="Smith-Vaughan H.C."/>
        </authorList>
    </citation>
    <scope>NUCLEOTIDE SEQUENCE [LARGE SCALE GENOMIC DNA]</scope>
    <source>
        <strain evidence="2 3">ATCC 9796</strain>
    </source>
</reference>
<evidence type="ECO:0000313" key="2">
    <source>
        <dbReference type="EMBL" id="OBY51155.1"/>
    </source>
</evidence>
<dbReference type="EMBL" id="MAQD01000007">
    <property type="protein sequence ID" value="OBY51155.1"/>
    <property type="molecule type" value="Genomic_DNA"/>
</dbReference>
<dbReference type="RefSeq" id="WP_065285998.1">
    <property type="nucleotide sequence ID" value="NZ_MAQD01000007.1"/>
</dbReference>
<evidence type="ECO:0008006" key="4">
    <source>
        <dbReference type="Google" id="ProtNLM"/>
    </source>
</evidence>
<evidence type="ECO:0000313" key="3">
    <source>
        <dbReference type="Proteomes" id="UP000092740"/>
    </source>
</evidence>
<name>A0AB36E884_HAEPA</name>
<organism evidence="2 3">
    <name type="scientific">Haemophilus parainfluenzae</name>
    <dbReference type="NCBI Taxonomy" id="729"/>
    <lineage>
        <taxon>Bacteria</taxon>
        <taxon>Pseudomonadati</taxon>
        <taxon>Pseudomonadota</taxon>
        <taxon>Gammaproteobacteria</taxon>
        <taxon>Pasteurellales</taxon>
        <taxon>Pasteurellaceae</taxon>
        <taxon>Haemophilus</taxon>
    </lineage>
</organism>
<feature type="transmembrane region" description="Helical" evidence="1">
    <location>
        <begin position="12"/>
        <end position="28"/>
    </location>
</feature>
<protein>
    <recommendedName>
        <fullName evidence="4">CidA/LrgA family protein</fullName>
    </recommendedName>
</protein>
<keyword evidence="1" id="KW-0472">Membrane</keyword>
<feature type="transmembrane region" description="Helical" evidence="1">
    <location>
        <begin position="67"/>
        <end position="89"/>
    </location>
</feature>
<comment type="caution">
    <text evidence="2">The sequence shown here is derived from an EMBL/GenBank/DDBJ whole genome shotgun (WGS) entry which is preliminary data.</text>
</comment>
<keyword evidence="1" id="KW-1133">Transmembrane helix</keyword>
<feature type="transmembrane region" description="Helical" evidence="1">
    <location>
        <begin position="34"/>
        <end position="55"/>
    </location>
</feature>
<feature type="transmembrane region" description="Helical" evidence="1">
    <location>
        <begin position="101"/>
        <end position="126"/>
    </location>
</feature>
<proteinExistence type="predicted"/>
<keyword evidence="1" id="KW-0812">Transmembrane</keyword>
<sequence>MNNALQKTIPRFFIGSFFIALLCAVIISEFVGEAFFLSFLISFIPGVMTTLIFFVTREKASRYYGRYLLVAFFMPFLIPIIVGLSLHFVDLDWNSTVDTIIGAYFLLGLPCAILGIVQLVLAVVCLPEMHRKV</sequence>
<evidence type="ECO:0000256" key="1">
    <source>
        <dbReference type="SAM" id="Phobius"/>
    </source>
</evidence>
<accession>A0AB36E884</accession>
<gene>
    <name evidence="2" type="ORF">BBB48_07070</name>
</gene>
<dbReference type="Proteomes" id="UP000092740">
    <property type="component" value="Unassembled WGS sequence"/>
</dbReference>
<dbReference type="AlphaFoldDB" id="A0AB36E884"/>